<dbReference type="Pfam" id="PF10376">
    <property type="entry name" value="Mei5"/>
    <property type="match status" value="1"/>
</dbReference>
<evidence type="ECO:0000256" key="6">
    <source>
        <dbReference type="ARBA" id="ARBA00023054"/>
    </source>
</evidence>
<evidence type="ECO:0000313" key="12">
    <source>
        <dbReference type="EMBL" id="KAG7463014.1"/>
    </source>
</evidence>
<evidence type="ECO:0000256" key="11">
    <source>
        <dbReference type="SAM" id="MobiDB-lite"/>
    </source>
</evidence>
<keyword evidence="6" id="KW-0175">Coiled coil</keyword>
<dbReference type="PANTHER" id="PTHR28643">
    <property type="entry name" value="SWI5-DEPENDENT RECOMBINATION DNA REPAIR PROTEIN 1 HOMOLOG"/>
    <property type="match status" value="1"/>
</dbReference>
<keyword evidence="13" id="KW-1185">Reference proteome</keyword>
<gene>
    <name evidence="12" type="ORF">MATL_G00190900</name>
</gene>
<dbReference type="OrthoDB" id="10051617at2759"/>
<feature type="compositionally biased region" description="Polar residues" evidence="11">
    <location>
        <begin position="21"/>
        <end position="33"/>
    </location>
</feature>
<accession>A0A9D3PNL4</accession>
<evidence type="ECO:0000256" key="7">
    <source>
        <dbReference type="ARBA" id="ARBA00023163"/>
    </source>
</evidence>
<feature type="compositionally biased region" description="Polar residues" evidence="11">
    <location>
        <begin position="110"/>
        <end position="123"/>
    </location>
</feature>
<dbReference type="InterPro" id="IPR042429">
    <property type="entry name" value="SFR1"/>
</dbReference>
<keyword evidence="5" id="KW-0805">Transcription regulation</keyword>
<evidence type="ECO:0000256" key="8">
    <source>
        <dbReference type="ARBA" id="ARBA00023204"/>
    </source>
</evidence>
<protein>
    <recommendedName>
        <fullName evidence="3">Swi5-dependent recombination DNA repair protein 1 homolog</fullName>
    </recommendedName>
    <alternativeName>
        <fullName evidence="10">Meiosis protein 5 homolog</fullName>
    </alternativeName>
</protein>
<evidence type="ECO:0000256" key="4">
    <source>
        <dbReference type="ARBA" id="ARBA00022763"/>
    </source>
</evidence>
<proteinExistence type="inferred from homology"/>
<comment type="subcellular location">
    <subcellularLocation>
        <location evidence="1">Nucleus</location>
    </subcellularLocation>
</comment>
<dbReference type="GO" id="GO:0003713">
    <property type="term" value="F:transcription coactivator activity"/>
    <property type="evidence" value="ECO:0007669"/>
    <property type="project" value="InterPro"/>
</dbReference>
<dbReference type="Proteomes" id="UP001046870">
    <property type="component" value="Chromosome 16"/>
</dbReference>
<dbReference type="InterPro" id="IPR018468">
    <property type="entry name" value="SFR1/Mei5"/>
</dbReference>
<comment type="similarity">
    <text evidence="2">Belongs to the SFR1/MEI5 family.</text>
</comment>
<dbReference type="GO" id="GO:0032798">
    <property type="term" value="C:Swi5-Sfr1 complex"/>
    <property type="evidence" value="ECO:0007669"/>
    <property type="project" value="InterPro"/>
</dbReference>
<feature type="compositionally biased region" description="Basic and acidic residues" evidence="11">
    <location>
        <begin position="68"/>
        <end position="82"/>
    </location>
</feature>
<organism evidence="12 13">
    <name type="scientific">Megalops atlanticus</name>
    <name type="common">Tarpon</name>
    <name type="synonym">Clupea gigantea</name>
    <dbReference type="NCBI Taxonomy" id="7932"/>
    <lineage>
        <taxon>Eukaryota</taxon>
        <taxon>Metazoa</taxon>
        <taxon>Chordata</taxon>
        <taxon>Craniata</taxon>
        <taxon>Vertebrata</taxon>
        <taxon>Euteleostomi</taxon>
        <taxon>Actinopterygii</taxon>
        <taxon>Neopterygii</taxon>
        <taxon>Teleostei</taxon>
        <taxon>Elopiformes</taxon>
        <taxon>Megalopidae</taxon>
        <taxon>Megalops</taxon>
    </lineage>
</organism>
<reference evidence="12" key="1">
    <citation type="submission" date="2021-01" db="EMBL/GenBank/DDBJ databases">
        <authorList>
            <person name="Zahm M."/>
            <person name="Roques C."/>
            <person name="Cabau C."/>
            <person name="Klopp C."/>
            <person name="Donnadieu C."/>
            <person name="Jouanno E."/>
            <person name="Lampietro C."/>
            <person name="Louis A."/>
            <person name="Herpin A."/>
            <person name="Echchiki A."/>
            <person name="Berthelot C."/>
            <person name="Parey E."/>
            <person name="Roest-Crollius H."/>
            <person name="Braasch I."/>
            <person name="Postlethwait J."/>
            <person name="Bobe J."/>
            <person name="Montfort J."/>
            <person name="Bouchez O."/>
            <person name="Begum T."/>
            <person name="Mejri S."/>
            <person name="Adams A."/>
            <person name="Chen W.-J."/>
            <person name="Guiguen Y."/>
        </authorList>
    </citation>
    <scope>NUCLEOTIDE SEQUENCE</scope>
    <source>
        <strain evidence="12">YG-15Mar2019-1</strain>
        <tissue evidence="12">Brain</tissue>
    </source>
</reference>
<evidence type="ECO:0000313" key="13">
    <source>
        <dbReference type="Proteomes" id="UP001046870"/>
    </source>
</evidence>
<sequence>METPNTSKSKPVYRTPDESVHSSPYASRTQKPMSASLKERLKRTRRSFKSPFSVAKRLKIDSDEEDLTASKEEKTATVTEETKELQILPETVDIDGNHNVRSDDGDDRVQSSCSSEGTAQPSQTDLLHLRDKLRKEVREKTETLRRLNMVKMYRKKNDLTQLRCLIGKWRQCSQSVLLELQSCLLIEGRKPSLSQLIDDFGLEDRLLHFDRNEEDFTDT</sequence>
<feature type="compositionally biased region" description="Basic and acidic residues" evidence="11">
    <location>
        <begin position="95"/>
        <end position="109"/>
    </location>
</feature>
<dbReference type="AlphaFoldDB" id="A0A9D3PNL4"/>
<name>A0A9D3PNL4_MEGAT</name>
<comment type="caution">
    <text evidence="12">The sequence shown here is derived from an EMBL/GenBank/DDBJ whole genome shotgun (WGS) entry which is preliminary data.</text>
</comment>
<evidence type="ECO:0000256" key="1">
    <source>
        <dbReference type="ARBA" id="ARBA00004123"/>
    </source>
</evidence>
<feature type="region of interest" description="Disordered" evidence="11">
    <location>
        <begin position="63"/>
        <end position="82"/>
    </location>
</feature>
<dbReference type="GO" id="GO:0000724">
    <property type="term" value="P:double-strand break repair via homologous recombination"/>
    <property type="evidence" value="ECO:0007669"/>
    <property type="project" value="InterPro"/>
</dbReference>
<evidence type="ECO:0000256" key="3">
    <source>
        <dbReference type="ARBA" id="ARBA00014688"/>
    </source>
</evidence>
<keyword evidence="8" id="KW-0234">DNA repair</keyword>
<evidence type="ECO:0000256" key="5">
    <source>
        <dbReference type="ARBA" id="ARBA00023015"/>
    </source>
</evidence>
<evidence type="ECO:0000256" key="9">
    <source>
        <dbReference type="ARBA" id="ARBA00023242"/>
    </source>
</evidence>
<evidence type="ECO:0000256" key="2">
    <source>
        <dbReference type="ARBA" id="ARBA00008729"/>
    </source>
</evidence>
<feature type="region of interest" description="Disordered" evidence="11">
    <location>
        <begin position="1"/>
        <end position="48"/>
    </location>
</feature>
<dbReference type="EMBL" id="JAFDVH010000016">
    <property type="protein sequence ID" value="KAG7463014.1"/>
    <property type="molecule type" value="Genomic_DNA"/>
</dbReference>
<evidence type="ECO:0000256" key="10">
    <source>
        <dbReference type="ARBA" id="ARBA00033234"/>
    </source>
</evidence>
<keyword evidence="7" id="KW-0804">Transcription</keyword>
<feature type="region of interest" description="Disordered" evidence="11">
    <location>
        <begin position="95"/>
        <end position="123"/>
    </location>
</feature>
<keyword evidence="9" id="KW-0539">Nucleus</keyword>
<dbReference type="PANTHER" id="PTHR28643:SF1">
    <property type="entry name" value="SWI5-DEPENDENT RECOMBINATION DNA REPAIR PROTEIN 1 HOMOLOG"/>
    <property type="match status" value="1"/>
</dbReference>
<keyword evidence="4" id="KW-0227">DNA damage</keyword>